<evidence type="ECO:0000256" key="1">
    <source>
        <dbReference type="SAM" id="MobiDB-lite"/>
    </source>
</evidence>
<evidence type="ECO:0000313" key="2">
    <source>
        <dbReference type="EMBL" id="ARF09472.1"/>
    </source>
</evidence>
<feature type="region of interest" description="Disordered" evidence="1">
    <location>
        <begin position="1"/>
        <end position="110"/>
    </location>
</feature>
<gene>
    <name evidence="2" type="ORF">Indivirus_1_95</name>
</gene>
<dbReference type="SUPFAM" id="SSF102875">
    <property type="entry name" value="Chromosomal protein MC1"/>
    <property type="match status" value="1"/>
</dbReference>
<organism evidence="2">
    <name type="scientific">Indivirus ILV1</name>
    <dbReference type="NCBI Taxonomy" id="1977633"/>
    <lineage>
        <taxon>Viruses</taxon>
        <taxon>Varidnaviria</taxon>
        <taxon>Bamfordvirae</taxon>
        <taxon>Nucleocytoviricota</taxon>
        <taxon>Megaviricetes</taxon>
        <taxon>Imitervirales</taxon>
        <taxon>Mimiviridae</taxon>
        <taxon>Klosneuvirinae</taxon>
        <taxon>Indivirus</taxon>
    </lineage>
</organism>
<dbReference type="GO" id="GO:0042262">
    <property type="term" value="P:DNA protection"/>
    <property type="evidence" value="ECO:0007669"/>
    <property type="project" value="InterPro"/>
</dbReference>
<dbReference type="Gene3D" id="3.10.470.10">
    <property type="entry name" value="Chromosomal protein MC1"/>
    <property type="match status" value="1"/>
</dbReference>
<feature type="compositionally biased region" description="Low complexity" evidence="1">
    <location>
        <begin position="11"/>
        <end position="82"/>
    </location>
</feature>
<dbReference type="InterPro" id="IPR036620">
    <property type="entry name" value="MC1_sf"/>
</dbReference>
<reference evidence="2" key="1">
    <citation type="journal article" date="2017" name="Science">
        <title>Giant viruses with an expanded complement of translation system components.</title>
        <authorList>
            <person name="Schulz F."/>
            <person name="Yutin N."/>
            <person name="Ivanova N.N."/>
            <person name="Ortega D.R."/>
            <person name="Lee T.K."/>
            <person name="Vierheilig J."/>
            <person name="Daims H."/>
            <person name="Horn M."/>
            <person name="Wagner M."/>
            <person name="Jensen G.J."/>
            <person name="Kyrpides N.C."/>
            <person name="Koonin E.V."/>
            <person name="Woyke T."/>
        </authorList>
    </citation>
    <scope>NUCLEOTIDE SEQUENCE</scope>
    <source>
        <strain evidence="2">ILV1</strain>
    </source>
</reference>
<sequence length="216" mass="22790">MSTKQSKSVKKTTTTKAVKATATTTPKKAAATPKKTAATTSKKTTSKKTATSKKTVTPKTTSAAAPTPATTPATTAAPSTKKGGAKEPKPANPEPVTTTQGEEGDAGSKTRFFKVIIDNAEVPHGRFSGSKPKQAANKALTSIFKSKEQSGGSVTGKVKFSIVECTRGSKHKKYHYVGERVKLKEPMKVTIGKGDNAKVIEYKFNNKVMKDKSVTA</sequence>
<evidence type="ECO:0008006" key="3">
    <source>
        <dbReference type="Google" id="ProtNLM"/>
    </source>
</evidence>
<dbReference type="EMBL" id="KY684085">
    <property type="protein sequence ID" value="ARF09472.1"/>
    <property type="molecule type" value="Genomic_DNA"/>
</dbReference>
<accession>A0A1V0SCM9</accession>
<protein>
    <recommendedName>
        <fullName evidence="3">Chromosomal protein MC1 domain-containing protein</fullName>
    </recommendedName>
</protein>
<name>A0A1V0SCM9_9VIRU</name>
<proteinExistence type="predicted"/>